<accession>M7NPZ0</accession>
<gene>
    <name evidence="2" type="ORF">PNEG_02521</name>
</gene>
<comment type="caution">
    <text evidence="2">The sequence shown here is derived from an EMBL/GenBank/DDBJ whole genome shotgun (WGS) entry which is preliminary data.</text>
</comment>
<dbReference type="GeneID" id="19896213"/>
<sequence>MTNSKLYKKTTEENETPFFYSFLFTIFLTIIAAIILILSYKKAIKLVPNRKRYIHIFNPISDFNRMKIPLQLFPDNKIRIRLSDEEAINYAFDDSDNENSILIYKKEKMQPL</sequence>
<feature type="transmembrane region" description="Helical" evidence="1">
    <location>
        <begin position="20"/>
        <end position="40"/>
    </location>
</feature>
<evidence type="ECO:0000313" key="2">
    <source>
        <dbReference type="EMBL" id="EMR09181.1"/>
    </source>
</evidence>
<evidence type="ECO:0000256" key="1">
    <source>
        <dbReference type="SAM" id="Phobius"/>
    </source>
</evidence>
<proteinExistence type="predicted"/>
<dbReference type="AlphaFoldDB" id="M7NPZ0"/>
<dbReference type="VEuPathDB" id="FungiDB:PNEG_02521"/>
<dbReference type="Proteomes" id="UP000011958">
    <property type="component" value="Unassembled WGS sequence"/>
</dbReference>
<dbReference type="HOGENOM" id="CLU_2146930_0_0_1"/>
<dbReference type="RefSeq" id="XP_007874531.1">
    <property type="nucleotide sequence ID" value="XM_007876340.1"/>
</dbReference>
<reference evidence="3" key="1">
    <citation type="journal article" date="2016" name="Nat. Commun.">
        <title>Genome analysis of three Pneumocystis species reveals adaptation mechanisms to life exclusively in mammalian hosts.</title>
        <authorList>
            <person name="Ma L."/>
            <person name="Chen Z."/>
            <person name="Huang D.W."/>
            <person name="Kutty G."/>
            <person name="Ishihara M."/>
            <person name="Wang H."/>
            <person name="Abouelleil A."/>
            <person name="Bishop L."/>
            <person name="Davey E."/>
            <person name="Deng R."/>
            <person name="Deng X."/>
            <person name="Fan L."/>
            <person name="Fantoni G."/>
            <person name="Fitzgerald M."/>
            <person name="Gogineni E."/>
            <person name="Goldberg J.M."/>
            <person name="Handley G."/>
            <person name="Hu X."/>
            <person name="Huber C."/>
            <person name="Jiao X."/>
            <person name="Jones K."/>
            <person name="Levin J.Z."/>
            <person name="Liu Y."/>
            <person name="Macdonald P."/>
            <person name="Melnikov A."/>
            <person name="Raley C."/>
            <person name="Sassi M."/>
            <person name="Sherman B.T."/>
            <person name="Song X."/>
            <person name="Sykes S."/>
            <person name="Tran B."/>
            <person name="Walsh L."/>
            <person name="Xia Y."/>
            <person name="Yang J."/>
            <person name="Young S."/>
            <person name="Zeng Q."/>
            <person name="Zheng X."/>
            <person name="Stephens R."/>
            <person name="Nusbaum C."/>
            <person name="Birren B.W."/>
            <person name="Azadi P."/>
            <person name="Lempicki R.A."/>
            <person name="Cuomo C.A."/>
            <person name="Kovacs J.A."/>
        </authorList>
    </citation>
    <scope>NUCLEOTIDE SEQUENCE [LARGE SCALE GENOMIC DNA]</scope>
    <source>
        <strain evidence="3">B123</strain>
    </source>
</reference>
<keyword evidence="1" id="KW-0812">Transmembrane</keyword>
<protein>
    <submittedName>
        <fullName evidence="2">Uncharacterized protein</fullName>
    </submittedName>
</protein>
<evidence type="ECO:0000313" key="3">
    <source>
        <dbReference type="Proteomes" id="UP000011958"/>
    </source>
</evidence>
<keyword evidence="1" id="KW-0472">Membrane</keyword>
<keyword evidence="3" id="KW-1185">Reference proteome</keyword>
<name>M7NPZ0_PNEMU</name>
<organism evidence="2 3">
    <name type="scientific">Pneumocystis murina (strain B123)</name>
    <name type="common">Mouse pneumocystis pneumonia agent</name>
    <name type="synonym">Pneumocystis carinii f. sp. muris</name>
    <dbReference type="NCBI Taxonomy" id="1069680"/>
    <lineage>
        <taxon>Eukaryota</taxon>
        <taxon>Fungi</taxon>
        <taxon>Dikarya</taxon>
        <taxon>Ascomycota</taxon>
        <taxon>Taphrinomycotina</taxon>
        <taxon>Pneumocystomycetes</taxon>
        <taxon>Pneumocystaceae</taxon>
        <taxon>Pneumocystis</taxon>
    </lineage>
</organism>
<dbReference type="EMBL" id="AFWA02000011">
    <property type="protein sequence ID" value="EMR09181.1"/>
    <property type="molecule type" value="Genomic_DNA"/>
</dbReference>
<dbReference type="OrthoDB" id="5409734at2759"/>
<keyword evidence="1" id="KW-1133">Transmembrane helix</keyword>